<name>A0A0A8YA20_ARUDO</name>
<reference evidence="2" key="1">
    <citation type="submission" date="2014-09" db="EMBL/GenBank/DDBJ databases">
        <authorList>
            <person name="Magalhaes I.L.F."/>
            <person name="Oliveira U."/>
            <person name="Santos F.R."/>
            <person name="Vidigal T.H.D.A."/>
            <person name="Brescovit A.D."/>
            <person name="Santos A.J."/>
        </authorList>
    </citation>
    <scope>NUCLEOTIDE SEQUENCE</scope>
    <source>
        <tissue evidence="2">Shoot tissue taken approximately 20 cm above the soil surface</tissue>
    </source>
</reference>
<feature type="region of interest" description="Disordered" evidence="1">
    <location>
        <begin position="64"/>
        <end position="87"/>
    </location>
</feature>
<accession>A0A0A8YA20</accession>
<evidence type="ECO:0000256" key="1">
    <source>
        <dbReference type="SAM" id="MobiDB-lite"/>
    </source>
</evidence>
<proteinExistence type="predicted"/>
<sequence length="87" mass="9037">MIACIPEFRVVYENLEAECAAGSCGATTSEAGRARQPMAAVAAVGALAFCGHRAIRARRCCGPRTRPEAASGRANLTEASTGARRRG</sequence>
<dbReference type="EMBL" id="GBRH01275650">
    <property type="protein sequence ID" value="JAD22245.1"/>
    <property type="molecule type" value="Transcribed_RNA"/>
</dbReference>
<dbReference type="AlphaFoldDB" id="A0A0A8YA20"/>
<reference evidence="2" key="2">
    <citation type="journal article" date="2015" name="Data Brief">
        <title>Shoot transcriptome of the giant reed, Arundo donax.</title>
        <authorList>
            <person name="Barrero R.A."/>
            <person name="Guerrero F.D."/>
            <person name="Moolhuijzen P."/>
            <person name="Goolsby J.A."/>
            <person name="Tidwell J."/>
            <person name="Bellgard S.E."/>
            <person name="Bellgard M.I."/>
        </authorList>
    </citation>
    <scope>NUCLEOTIDE SEQUENCE</scope>
    <source>
        <tissue evidence="2">Shoot tissue taken approximately 20 cm above the soil surface</tissue>
    </source>
</reference>
<evidence type="ECO:0000313" key="2">
    <source>
        <dbReference type="EMBL" id="JAD22245.1"/>
    </source>
</evidence>
<organism evidence="2">
    <name type="scientific">Arundo donax</name>
    <name type="common">Giant reed</name>
    <name type="synonym">Donax arundinaceus</name>
    <dbReference type="NCBI Taxonomy" id="35708"/>
    <lineage>
        <taxon>Eukaryota</taxon>
        <taxon>Viridiplantae</taxon>
        <taxon>Streptophyta</taxon>
        <taxon>Embryophyta</taxon>
        <taxon>Tracheophyta</taxon>
        <taxon>Spermatophyta</taxon>
        <taxon>Magnoliopsida</taxon>
        <taxon>Liliopsida</taxon>
        <taxon>Poales</taxon>
        <taxon>Poaceae</taxon>
        <taxon>PACMAD clade</taxon>
        <taxon>Arundinoideae</taxon>
        <taxon>Arundineae</taxon>
        <taxon>Arundo</taxon>
    </lineage>
</organism>
<protein>
    <submittedName>
        <fullName evidence="2">Uncharacterized protein</fullName>
    </submittedName>
</protein>